<accession>A0A6C0HIE2</accession>
<evidence type="ECO:0000313" key="2">
    <source>
        <dbReference type="EMBL" id="QHT79925.1"/>
    </source>
</evidence>
<evidence type="ECO:0000256" key="1">
    <source>
        <dbReference type="SAM" id="MobiDB-lite"/>
    </source>
</evidence>
<reference evidence="2" key="1">
    <citation type="journal article" date="2020" name="Nature">
        <title>Giant virus diversity and host interactions through global metagenomics.</title>
        <authorList>
            <person name="Schulz F."/>
            <person name="Roux S."/>
            <person name="Paez-Espino D."/>
            <person name="Jungbluth S."/>
            <person name="Walsh D.A."/>
            <person name="Denef V.J."/>
            <person name="McMahon K.D."/>
            <person name="Konstantinidis K.T."/>
            <person name="Eloe-Fadrosh E.A."/>
            <person name="Kyrpides N.C."/>
            <person name="Woyke T."/>
        </authorList>
    </citation>
    <scope>NUCLEOTIDE SEQUENCE</scope>
    <source>
        <strain evidence="2">GVMAG-M-3300023184-105</strain>
    </source>
</reference>
<proteinExistence type="predicted"/>
<protein>
    <submittedName>
        <fullName evidence="2">Uncharacterized protein</fullName>
    </submittedName>
</protein>
<name>A0A6C0HIE2_9ZZZZ</name>
<dbReference type="AlphaFoldDB" id="A0A6C0HIE2"/>
<sequence length="111" mass="13075">MELFQREPSIVYNDRFFPEIHEPVPKNSILVTTASSSSYTKNTPYGTSTVVEEVPPKTVIYIPRHMTKTRKHIRNDKKSYKKAKKIHNKQSHRSRISHSRRNKKKPTRSNK</sequence>
<dbReference type="EMBL" id="MN739957">
    <property type="protein sequence ID" value="QHT79925.1"/>
    <property type="molecule type" value="Genomic_DNA"/>
</dbReference>
<feature type="region of interest" description="Disordered" evidence="1">
    <location>
        <begin position="67"/>
        <end position="111"/>
    </location>
</feature>
<organism evidence="2">
    <name type="scientific">viral metagenome</name>
    <dbReference type="NCBI Taxonomy" id="1070528"/>
    <lineage>
        <taxon>unclassified sequences</taxon>
        <taxon>metagenomes</taxon>
        <taxon>organismal metagenomes</taxon>
    </lineage>
</organism>